<organism evidence="2 4">
    <name type="scientific">Puccinia graminis f. sp. tritici</name>
    <dbReference type="NCBI Taxonomy" id="56615"/>
    <lineage>
        <taxon>Eukaryota</taxon>
        <taxon>Fungi</taxon>
        <taxon>Dikarya</taxon>
        <taxon>Basidiomycota</taxon>
        <taxon>Pucciniomycotina</taxon>
        <taxon>Pucciniomycetes</taxon>
        <taxon>Pucciniales</taxon>
        <taxon>Pucciniaceae</taxon>
        <taxon>Puccinia</taxon>
    </lineage>
</organism>
<dbReference type="Proteomes" id="UP000325313">
    <property type="component" value="Unassembled WGS sequence"/>
</dbReference>
<dbReference type="EMBL" id="VSWC01000054">
    <property type="protein sequence ID" value="KAA1100001.1"/>
    <property type="molecule type" value="Genomic_DNA"/>
</dbReference>
<keyword evidence="1" id="KW-0732">Signal</keyword>
<evidence type="ECO:0000256" key="1">
    <source>
        <dbReference type="SAM" id="SignalP"/>
    </source>
</evidence>
<evidence type="ECO:0000313" key="5">
    <source>
        <dbReference type="Proteomes" id="UP000325313"/>
    </source>
</evidence>
<name>A0A5B0PFI7_PUCGR</name>
<dbReference type="AlphaFoldDB" id="A0A5B0PFI7"/>
<accession>A0A5B0PFI7</accession>
<comment type="caution">
    <text evidence="2">The sequence shown here is derived from an EMBL/GenBank/DDBJ whole genome shotgun (WGS) entry which is preliminary data.</text>
</comment>
<evidence type="ECO:0000313" key="2">
    <source>
        <dbReference type="EMBL" id="KAA1100001.1"/>
    </source>
</evidence>
<feature type="signal peptide" evidence="1">
    <location>
        <begin position="1"/>
        <end position="22"/>
    </location>
</feature>
<proteinExistence type="predicted"/>
<gene>
    <name evidence="2" type="ORF">PGT21_027420</name>
    <name evidence="3" type="ORF">PGTUg99_000829</name>
</gene>
<dbReference type="EMBL" id="VDEP01000144">
    <property type="protein sequence ID" value="KAA1128077.1"/>
    <property type="molecule type" value="Genomic_DNA"/>
</dbReference>
<protein>
    <submittedName>
        <fullName evidence="2">Uncharacterized protein</fullName>
    </submittedName>
</protein>
<sequence length="56" mass="6088">MYIPFMLLLASLMVFRPTAVSASPLQGLGYQGGSILPKSQCESDPDPHCPYCDHTC</sequence>
<evidence type="ECO:0000313" key="3">
    <source>
        <dbReference type="EMBL" id="KAA1128077.1"/>
    </source>
</evidence>
<keyword evidence="4" id="KW-1185">Reference proteome</keyword>
<feature type="chain" id="PRO_5036366403" evidence="1">
    <location>
        <begin position="23"/>
        <end position="56"/>
    </location>
</feature>
<evidence type="ECO:0000313" key="4">
    <source>
        <dbReference type="Proteomes" id="UP000324748"/>
    </source>
</evidence>
<dbReference type="Proteomes" id="UP000324748">
    <property type="component" value="Unassembled WGS sequence"/>
</dbReference>
<reference evidence="4 5" key="1">
    <citation type="submission" date="2019-05" db="EMBL/GenBank/DDBJ databases">
        <title>Emergence of the Ug99 lineage of the wheat stem rust pathogen through somatic hybridization.</title>
        <authorList>
            <person name="Li F."/>
            <person name="Upadhyaya N.M."/>
            <person name="Sperschneider J."/>
            <person name="Matny O."/>
            <person name="Nguyen-Phuc H."/>
            <person name="Mago R."/>
            <person name="Raley C."/>
            <person name="Miller M.E."/>
            <person name="Silverstein K.A.T."/>
            <person name="Henningsen E."/>
            <person name="Hirsch C.D."/>
            <person name="Visser B."/>
            <person name="Pretorius Z.A."/>
            <person name="Steffenson B.J."/>
            <person name="Schwessinger B."/>
            <person name="Dodds P.N."/>
            <person name="Figueroa M."/>
        </authorList>
    </citation>
    <scope>NUCLEOTIDE SEQUENCE [LARGE SCALE GENOMIC DNA]</scope>
    <source>
        <strain evidence="2">21-0</strain>
        <strain evidence="3 5">Ug99</strain>
    </source>
</reference>